<dbReference type="OrthoDB" id="4436220at2759"/>
<comment type="similarity">
    <text evidence="3">Belongs to the PYR/PYL/RCAR abscisic acid intracellular receptor family.</text>
</comment>
<evidence type="ECO:0000256" key="6">
    <source>
        <dbReference type="ARBA" id="ARBA00023170"/>
    </source>
</evidence>
<dbReference type="GO" id="GO:0005737">
    <property type="term" value="C:cytoplasm"/>
    <property type="evidence" value="ECO:0000318"/>
    <property type="project" value="GO_Central"/>
</dbReference>
<evidence type="ECO:0000313" key="10">
    <source>
        <dbReference type="EnsemblPlants" id="Pp3c9_19760V3.1"/>
    </source>
</evidence>
<dbReference type="Gramene" id="Pp3c9_19760V3.1">
    <property type="protein sequence ID" value="Pp3c9_19760V3.1"/>
    <property type="gene ID" value="Pp3c9_19760"/>
</dbReference>
<dbReference type="EnsemblPlants" id="Pp3c9_19760V3.2">
    <property type="protein sequence ID" value="Pp3c9_19760V3.2"/>
    <property type="gene ID" value="Pp3c9_19760"/>
</dbReference>
<proteinExistence type="inferred from homology"/>
<evidence type="ECO:0000256" key="1">
    <source>
        <dbReference type="ARBA" id="ARBA00004123"/>
    </source>
</evidence>
<dbReference type="KEGG" id="ppp:112287042"/>
<dbReference type="GO" id="GO:0038023">
    <property type="term" value="F:signaling receptor activity"/>
    <property type="evidence" value="ECO:0000318"/>
    <property type="project" value="GO_Central"/>
</dbReference>
<reference evidence="9 11" key="2">
    <citation type="journal article" date="2018" name="Plant J.">
        <title>The Physcomitrella patens chromosome-scale assembly reveals moss genome structure and evolution.</title>
        <authorList>
            <person name="Lang D."/>
            <person name="Ullrich K.K."/>
            <person name="Murat F."/>
            <person name="Fuchs J."/>
            <person name="Jenkins J."/>
            <person name="Haas F.B."/>
            <person name="Piednoel M."/>
            <person name="Gundlach H."/>
            <person name="Van Bel M."/>
            <person name="Meyberg R."/>
            <person name="Vives C."/>
            <person name="Morata J."/>
            <person name="Symeonidi A."/>
            <person name="Hiss M."/>
            <person name="Muchero W."/>
            <person name="Kamisugi Y."/>
            <person name="Saleh O."/>
            <person name="Blanc G."/>
            <person name="Decker E.L."/>
            <person name="van Gessel N."/>
            <person name="Grimwood J."/>
            <person name="Hayes R.D."/>
            <person name="Graham S.W."/>
            <person name="Gunter L.E."/>
            <person name="McDaniel S.F."/>
            <person name="Hoernstein S.N.W."/>
            <person name="Larsson A."/>
            <person name="Li F.W."/>
            <person name="Perroud P.F."/>
            <person name="Phillips J."/>
            <person name="Ranjan P."/>
            <person name="Rokshar D.S."/>
            <person name="Rothfels C.J."/>
            <person name="Schneider L."/>
            <person name="Shu S."/>
            <person name="Stevenson D.W."/>
            <person name="Thummler F."/>
            <person name="Tillich M."/>
            <person name="Villarreal Aguilar J.C."/>
            <person name="Widiez T."/>
            <person name="Wong G.K."/>
            <person name="Wymore A."/>
            <person name="Zhang Y."/>
            <person name="Zimmer A.D."/>
            <person name="Quatrano R.S."/>
            <person name="Mayer K.F.X."/>
            <person name="Goodstein D."/>
            <person name="Casacuberta J.M."/>
            <person name="Vandepoele K."/>
            <person name="Reski R."/>
            <person name="Cuming A.C."/>
            <person name="Tuskan G.A."/>
            <person name="Maumus F."/>
            <person name="Salse J."/>
            <person name="Schmutz J."/>
            <person name="Rensing S.A."/>
        </authorList>
    </citation>
    <scope>NUCLEOTIDE SEQUENCE [LARGE SCALE GENOMIC DNA]</scope>
    <source>
        <strain evidence="10 11">cv. Gransden 2004</strain>
    </source>
</reference>
<evidence type="ECO:0000256" key="3">
    <source>
        <dbReference type="ARBA" id="ARBA00008594"/>
    </source>
</evidence>
<evidence type="ECO:0008006" key="12">
    <source>
        <dbReference type="Google" id="ProtNLM"/>
    </source>
</evidence>
<dbReference type="Proteomes" id="UP000006727">
    <property type="component" value="Chromosome 9"/>
</dbReference>
<reference evidence="9 11" key="1">
    <citation type="journal article" date="2008" name="Science">
        <title>The Physcomitrella genome reveals evolutionary insights into the conquest of land by plants.</title>
        <authorList>
            <person name="Rensing S."/>
            <person name="Lang D."/>
            <person name="Zimmer A."/>
            <person name="Terry A."/>
            <person name="Salamov A."/>
            <person name="Shapiro H."/>
            <person name="Nishiyama T."/>
            <person name="Perroud P.-F."/>
            <person name="Lindquist E."/>
            <person name="Kamisugi Y."/>
            <person name="Tanahashi T."/>
            <person name="Sakakibara K."/>
            <person name="Fujita T."/>
            <person name="Oishi K."/>
            <person name="Shin-I T."/>
            <person name="Kuroki Y."/>
            <person name="Toyoda A."/>
            <person name="Suzuki Y."/>
            <person name="Hashimoto A."/>
            <person name="Yamaguchi K."/>
            <person name="Sugano A."/>
            <person name="Kohara Y."/>
            <person name="Fujiyama A."/>
            <person name="Anterola A."/>
            <person name="Aoki S."/>
            <person name="Ashton N."/>
            <person name="Barbazuk W.B."/>
            <person name="Barker E."/>
            <person name="Bennetzen J."/>
            <person name="Bezanilla M."/>
            <person name="Blankenship R."/>
            <person name="Cho S.H."/>
            <person name="Dutcher S."/>
            <person name="Estelle M."/>
            <person name="Fawcett J.A."/>
            <person name="Gundlach H."/>
            <person name="Hanada K."/>
            <person name="Heyl A."/>
            <person name="Hicks K.A."/>
            <person name="Hugh J."/>
            <person name="Lohr M."/>
            <person name="Mayer K."/>
            <person name="Melkozernov A."/>
            <person name="Murata T."/>
            <person name="Nelson D."/>
            <person name="Pils B."/>
            <person name="Prigge M."/>
            <person name="Reiss B."/>
            <person name="Renner T."/>
            <person name="Rombauts S."/>
            <person name="Rushton P."/>
            <person name="Sanderfoot A."/>
            <person name="Schween G."/>
            <person name="Shiu S.-H."/>
            <person name="Stueber K."/>
            <person name="Theodoulou F.L."/>
            <person name="Tu H."/>
            <person name="Van de Peer Y."/>
            <person name="Verrier P.J."/>
            <person name="Waters E."/>
            <person name="Wood A."/>
            <person name="Yang L."/>
            <person name="Cove D."/>
            <person name="Cuming A."/>
            <person name="Hasebe M."/>
            <person name="Lucas S."/>
            <person name="Mishler D.B."/>
            <person name="Reski R."/>
            <person name="Grigoriev I."/>
            <person name="Quatrano R.S."/>
            <person name="Boore J.L."/>
        </authorList>
    </citation>
    <scope>NUCLEOTIDE SEQUENCE [LARGE SCALE GENOMIC DNA]</scope>
    <source>
        <strain evidence="10 11">cv. Gransden 2004</strain>
    </source>
</reference>
<organism evidence="9">
    <name type="scientific">Physcomitrium patens</name>
    <name type="common">Spreading-leaved earth moss</name>
    <name type="synonym">Physcomitrella patens</name>
    <dbReference type="NCBI Taxonomy" id="3218"/>
    <lineage>
        <taxon>Eukaryota</taxon>
        <taxon>Viridiplantae</taxon>
        <taxon>Streptophyta</taxon>
        <taxon>Embryophyta</taxon>
        <taxon>Bryophyta</taxon>
        <taxon>Bryophytina</taxon>
        <taxon>Bryopsida</taxon>
        <taxon>Funariidae</taxon>
        <taxon>Funariales</taxon>
        <taxon>Funariaceae</taxon>
        <taxon>Physcomitrium</taxon>
    </lineage>
</organism>
<evidence type="ECO:0000313" key="9">
    <source>
        <dbReference type="EMBL" id="PNR48465.1"/>
    </source>
</evidence>
<dbReference type="AlphaFoldDB" id="A0A2K1K3W2"/>
<dbReference type="EnsemblPlants" id="Pp3c9_19760V3.3">
    <property type="protein sequence ID" value="Pp3c9_19760V3.3"/>
    <property type="gene ID" value="Pp3c9_19760"/>
</dbReference>
<dbReference type="GO" id="GO:0009738">
    <property type="term" value="P:abscisic acid-activated signaling pathway"/>
    <property type="evidence" value="ECO:0000318"/>
    <property type="project" value="GO_Central"/>
</dbReference>
<dbReference type="GO" id="GO:0010427">
    <property type="term" value="F:abscisic acid binding"/>
    <property type="evidence" value="ECO:0000318"/>
    <property type="project" value="GO_Central"/>
</dbReference>
<accession>A0A2K1K3W2</accession>
<dbReference type="GeneID" id="112287042"/>
<dbReference type="Gramene" id="Pp3c9_19760V3.4">
    <property type="protein sequence ID" value="Pp3c9_19760V3.4"/>
    <property type="gene ID" value="Pp3c9_19760"/>
</dbReference>
<dbReference type="PANTHER" id="PTHR31213:SF138">
    <property type="entry name" value="ABSCISIC ACID RECEPTOR PYL6"/>
    <property type="match status" value="1"/>
</dbReference>
<dbReference type="InterPro" id="IPR050279">
    <property type="entry name" value="Plant_def-hormone_signal"/>
</dbReference>
<keyword evidence="8" id="KW-0650">Protein phosphatase inhibitor</keyword>
<evidence type="ECO:0000256" key="4">
    <source>
        <dbReference type="ARBA" id="ARBA00022490"/>
    </source>
</evidence>
<evidence type="ECO:0000256" key="2">
    <source>
        <dbReference type="ARBA" id="ARBA00004496"/>
    </source>
</evidence>
<dbReference type="RefSeq" id="XP_024385413.1">
    <property type="nucleotide sequence ID" value="XM_024529645.2"/>
</dbReference>
<dbReference type="GO" id="GO:0005634">
    <property type="term" value="C:nucleus"/>
    <property type="evidence" value="ECO:0000318"/>
    <property type="project" value="GO_Central"/>
</dbReference>
<keyword evidence="11" id="KW-1185">Reference proteome</keyword>
<keyword evidence="4" id="KW-0963">Cytoplasm</keyword>
<evidence type="ECO:0000256" key="5">
    <source>
        <dbReference type="ARBA" id="ARBA00022682"/>
    </source>
</evidence>
<dbReference type="SUPFAM" id="SSF55961">
    <property type="entry name" value="Bet v1-like"/>
    <property type="match status" value="1"/>
</dbReference>
<dbReference type="PANTHER" id="PTHR31213">
    <property type="entry name" value="OS08G0374000 PROTEIN-RELATED"/>
    <property type="match status" value="1"/>
</dbReference>
<dbReference type="Gene3D" id="3.30.530.20">
    <property type="match status" value="1"/>
</dbReference>
<evidence type="ECO:0000256" key="8">
    <source>
        <dbReference type="ARBA" id="ARBA00023272"/>
    </source>
</evidence>
<evidence type="ECO:0000256" key="7">
    <source>
        <dbReference type="ARBA" id="ARBA00023242"/>
    </source>
</evidence>
<dbReference type="CDD" id="cd07821">
    <property type="entry name" value="PYR_PYL_RCAR_like"/>
    <property type="match status" value="1"/>
</dbReference>
<dbReference type="InterPro" id="IPR019587">
    <property type="entry name" value="Polyketide_cyclase/dehydratase"/>
</dbReference>
<sequence>MRFDIGHNDVRGFFTCEEEHAYALHSQTVELNQCGSILMQQIHAPIEVVWSIVRSFGSPQIYKKFIQACILTVGDGGVGSIREVFLVSGVPATSSIERLEILDDEKHVFSFRVLKGGHRLQNYRSVTTLHEQESGGPCKGLRNNCQPPPCKGLDLSCWGYGLCVHQRCSARLLAVFFFFFFPTSFAARSLTTLAFSCLRSITLQRLAHGTAATATVTFLKTLLACSQRPKPVLPAFGQLFRLPL</sequence>
<protein>
    <recommendedName>
        <fullName evidence="12">Bet v I/Major latex protein domain-containing protein</fullName>
    </recommendedName>
</protein>
<gene>
    <name evidence="10" type="primary">LOC112287042</name>
    <name evidence="9" type="ORF">PHYPA_012941</name>
</gene>
<dbReference type="Gramene" id="Pp3c9_19760V3.3">
    <property type="protein sequence ID" value="Pp3c9_19760V3.3"/>
    <property type="gene ID" value="Pp3c9_19760"/>
</dbReference>
<dbReference type="Gramene" id="Pp3c9_19760V3.2">
    <property type="protein sequence ID" value="Pp3c9_19760V3.2"/>
    <property type="gene ID" value="Pp3c9_19760"/>
</dbReference>
<dbReference type="EnsemblPlants" id="Pp3c9_19760V3.1">
    <property type="protein sequence ID" value="Pp3c9_19760V3.1"/>
    <property type="gene ID" value="Pp3c9_19760"/>
</dbReference>
<reference evidence="10" key="3">
    <citation type="submission" date="2020-12" db="UniProtKB">
        <authorList>
            <consortium name="EnsemblPlants"/>
        </authorList>
    </citation>
    <scope>IDENTIFICATION</scope>
</reference>
<comment type="subcellular location">
    <subcellularLocation>
        <location evidence="2">Cytoplasm</location>
    </subcellularLocation>
    <subcellularLocation>
        <location evidence="1">Nucleus</location>
    </subcellularLocation>
</comment>
<dbReference type="EMBL" id="ABEU02000009">
    <property type="protein sequence ID" value="PNR48465.1"/>
    <property type="molecule type" value="Genomic_DNA"/>
</dbReference>
<keyword evidence="6" id="KW-0675">Receptor</keyword>
<keyword evidence="7" id="KW-0539">Nucleus</keyword>
<name>A0A2K1K3W2_PHYPA</name>
<dbReference type="Pfam" id="PF10604">
    <property type="entry name" value="Polyketide_cyc2"/>
    <property type="match status" value="1"/>
</dbReference>
<dbReference type="GO" id="GO:0004864">
    <property type="term" value="F:protein phosphatase inhibitor activity"/>
    <property type="evidence" value="ECO:0000318"/>
    <property type="project" value="GO_Central"/>
</dbReference>
<dbReference type="SMR" id="A0A2K1K3W2"/>
<dbReference type="PaxDb" id="3218-PP1S89_26V6.1"/>
<dbReference type="InterPro" id="IPR023393">
    <property type="entry name" value="START-like_dom_sf"/>
</dbReference>
<evidence type="ECO:0000313" key="11">
    <source>
        <dbReference type="Proteomes" id="UP000006727"/>
    </source>
</evidence>
<dbReference type="STRING" id="3218.A0A2K1K3W2"/>
<keyword evidence="5" id="KW-0938">Abscisic acid signaling pathway</keyword>
<dbReference type="EnsemblPlants" id="Pp3c9_19760V3.4">
    <property type="protein sequence ID" value="Pp3c9_19760V3.4"/>
    <property type="gene ID" value="Pp3c9_19760"/>
</dbReference>